<dbReference type="GO" id="GO:0005576">
    <property type="term" value="C:extracellular region"/>
    <property type="evidence" value="ECO:0007669"/>
    <property type="project" value="UniProtKB-SubCell"/>
</dbReference>
<dbReference type="EC" id="4.2.2.23" evidence="4"/>
<evidence type="ECO:0000256" key="6">
    <source>
        <dbReference type="ARBA" id="ARBA00022729"/>
    </source>
</evidence>
<evidence type="ECO:0000313" key="13">
    <source>
        <dbReference type="Proteomes" id="UP000799437"/>
    </source>
</evidence>
<feature type="domain" description="Rhamnogalacturonan lyase" evidence="11">
    <location>
        <begin position="297"/>
        <end position="374"/>
    </location>
</feature>
<evidence type="ECO:0000256" key="5">
    <source>
        <dbReference type="ARBA" id="ARBA00022525"/>
    </source>
</evidence>
<dbReference type="CDD" id="cd10320">
    <property type="entry name" value="RGL4_N"/>
    <property type="match status" value="1"/>
</dbReference>
<dbReference type="Gene3D" id="2.60.120.260">
    <property type="entry name" value="Galactose-binding domain-like"/>
    <property type="match status" value="1"/>
</dbReference>
<dbReference type="GeneID" id="54487085"/>
<dbReference type="PANTHER" id="PTHR32018">
    <property type="entry name" value="RHAMNOGALACTURONATE LYASE FAMILY PROTEIN"/>
    <property type="match status" value="1"/>
</dbReference>
<dbReference type="RefSeq" id="XP_033602278.1">
    <property type="nucleotide sequence ID" value="XM_033746031.1"/>
</dbReference>
<evidence type="ECO:0000259" key="11">
    <source>
        <dbReference type="Pfam" id="PF14686"/>
    </source>
</evidence>
<keyword evidence="5" id="KW-0964">Secreted</keyword>
<evidence type="ECO:0000256" key="8">
    <source>
        <dbReference type="ARBA" id="ARBA00023277"/>
    </source>
</evidence>
<evidence type="ECO:0000256" key="9">
    <source>
        <dbReference type="ARBA" id="ARBA00023326"/>
    </source>
</evidence>
<evidence type="ECO:0000256" key="1">
    <source>
        <dbReference type="ARBA" id="ARBA00001324"/>
    </source>
</evidence>
<feature type="domain" description="Rhamnogalacturonan lyase" evidence="10">
    <location>
        <begin position="389"/>
        <end position="548"/>
    </location>
</feature>
<dbReference type="InterPro" id="IPR011013">
    <property type="entry name" value="Gal_mutarotase_sf_dom"/>
</dbReference>
<dbReference type="Proteomes" id="UP000799437">
    <property type="component" value="Unassembled WGS sequence"/>
</dbReference>
<proteinExistence type="inferred from homology"/>
<dbReference type="GO" id="GO:0030246">
    <property type="term" value="F:carbohydrate binding"/>
    <property type="evidence" value="ECO:0007669"/>
    <property type="project" value="InterPro"/>
</dbReference>
<dbReference type="Pfam" id="PF14686">
    <property type="entry name" value="fn3_3"/>
    <property type="match status" value="1"/>
</dbReference>
<dbReference type="InterPro" id="IPR051850">
    <property type="entry name" value="Polysacch_Lyase_4"/>
</dbReference>
<dbReference type="AlphaFoldDB" id="A0A6A6WE32"/>
<dbReference type="GO" id="GO:0102210">
    <property type="term" value="F:rhamnogalacturonan endolyase activity"/>
    <property type="evidence" value="ECO:0007669"/>
    <property type="project" value="UniProtKB-EC"/>
</dbReference>
<dbReference type="CDD" id="cd10316">
    <property type="entry name" value="RGL4_M"/>
    <property type="match status" value="1"/>
</dbReference>
<organism evidence="12 13">
    <name type="scientific">Pseudovirgaria hyperparasitica</name>
    <dbReference type="NCBI Taxonomy" id="470096"/>
    <lineage>
        <taxon>Eukaryota</taxon>
        <taxon>Fungi</taxon>
        <taxon>Dikarya</taxon>
        <taxon>Ascomycota</taxon>
        <taxon>Pezizomycotina</taxon>
        <taxon>Dothideomycetes</taxon>
        <taxon>Dothideomycetes incertae sedis</taxon>
        <taxon>Acrospermales</taxon>
        <taxon>Acrospermaceae</taxon>
        <taxon>Pseudovirgaria</taxon>
    </lineage>
</organism>
<gene>
    <name evidence="12" type="ORF">EJ05DRAFT_492406</name>
</gene>
<evidence type="ECO:0000313" key="12">
    <source>
        <dbReference type="EMBL" id="KAF2759827.1"/>
    </source>
</evidence>
<dbReference type="SUPFAM" id="SSF49452">
    <property type="entry name" value="Starch-binding domain-like"/>
    <property type="match status" value="1"/>
</dbReference>
<evidence type="ECO:0000256" key="7">
    <source>
        <dbReference type="ARBA" id="ARBA00023239"/>
    </source>
</evidence>
<evidence type="ECO:0000259" key="10">
    <source>
        <dbReference type="Pfam" id="PF14683"/>
    </source>
</evidence>
<dbReference type="EMBL" id="ML996569">
    <property type="protein sequence ID" value="KAF2759827.1"/>
    <property type="molecule type" value="Genomic_DNA"/>
</dbReference>
<dbReference type="OrthoDB" id="1179585at2759"/>
<keyword evidence="7" id="KW-0456">Lyase</keyword>
<dbReference type="Pfam" id="PF14683">
    <property type="entry name" value="CBM-like"/>
    <property type="match status" value="1"/>
</dbReference>
<dbReference type="GO" id="GO:0000272">
    <property type="term" value="P:polysaccharide catabolic process"/>
    <property type="evidence" value="ECO:0007669"/>
    <property type="project" value="UniProtKB-KW"/>
</dbReference>
<accession>A0A6A6WE32</accession>
<dbReference type="CDD" id="cd10317">
    <property type="entry name" value="RGL4_C"/>
    <property type="match status" value="1"/>
</dbReference>
<comment type="similarity">
    <text evidence="3">Belongs to the polysaccharide lyase 4 family.</text>
</comment>
<dbReference type="Gene3D" id="2.70.98.10">
    <property type="match status" value="1"/>
</dbReference>
<name>A0A6A6WE32_9PEZI</name>
<dbReference type="InterPro" id="IPR008979">
    <property type="entry name" value="Galactose-bd-like_sf"/>
</dbReference>
<reference evidence="12" key="1">
    <citation type="journal article" date="2020" name="Stud. Mycol.">
        <title>101 Dothideomycetes genomes: a test case for predicting lifestyles and emergence of pathogens.</title>
        <authorList>
            <person name="Haridas S."/>
            <person name="Albert R."/>
            <person name="Binder M."/>
            <person name="Bloem J."/>
            <person name="Labutti K."/>
            <person name="Salamov A."/>
            <person name="Andreopoulos B."/>
            <person name="Baker S."/>
            <person name="Barry K."/>
            <person name="Bills G."/>
            <person name="Bluhm B."/>
            <person name="Cannon C."/>
            <person name="Castanera R."/>
            <person name="Culley D."/>
            <person name="Daum C."/>
            <person name="Ezra D."/>
            <person name="Gonzalez J."/>
            <person name="Henrissat B."/>
            <person name="Kuo A."/>
            <person name="Liang C."/>
            <person name="Lipzen A."/>
            <person name="Lutzoni F."/>
            <person name="Magnuson J."/>
            <person name="Mondo S."/>
            <person name="Nolan M."/>
            <person name="Ohm R."/>
            <person name="Pangilinan J."/>
            <person name="Park H.-J."/>
            <person name="Ramirez L."/>
            <person name="Alfaro M."/>
            <person name="Sun H."/>
            <person name="Tritt A."/>
            <person name="Yoshinaga Y."/>
            <person name="Zwiers L.-H."/>
            <person name="Turgeon B."/>
            <person name="Goodwin S."/>
            <person name="Spatafora J."/>
            <person name="Crous P."/>
            <person name="Grigoriev I."/>
        </authorList>
    </citation>
    <scope>NUCLEOTIDE SEQUENCE</scope>
    <source>
        <strain evidence="12">CBS 121739</strain>
    </source>
</reference>
<keyword evidence="6" id="KW-0732">Signal</keyword>
<dbReference type="PANTHER" id="PTHR32018:SF1">
    <property type="entry name" value="RHAMNOGALACTURONAN ENDOLYASE"/>
    <property type="match status" value="1"/>
</dbReference>
<keyword evidence="8" id="KW-0119">Carbohydrate metabolism</keyword>
<dbReference type="InterPro" id="IPR014718">
    <property type="entry name" value="GH-type_carb-bd"/>
</dbReference>
<dbReference type="Gene3D" id="2.60.40.1120">
    <property type="entry name" value="Carboxypeptidase-like, regulatory domain"/>
    <property type="match status" value="1"/>
</dbReference>
<dbReference type="InterPro" id="IPR013784">
    <property type="entry name" value="Carb-bd-like_fold"/>
</dbReference>
<comment type="catalytic activity">
    <reaction evidence="1">
        <text>Endotype eliminative cleavage of L-alpha-rhamnopyranosyl-(1-&gt;4)-alpha-D-galactopyranosyluronic acid bonds of rhamnogalacturonan I domains in ramified hairy regions of pectin leaving L-rhamnopyranose at the reducing end and 4-deoxy-4,5-unsaturated D-galactopyranosyluronic acid at the non-reducing end.</text>
        <dbReference type="EC" id="4.2.2.23"/>
    </reaction>
</comment>
<dbReference type="InterPro" id="IPR029411">
    <property type="entry name" value="RG-lyase_III"/>
</dbReference>
<keyword evidence="13" id="KW-1185">Reference proteome</keyword>
<dbReference type="SUPFAM" id="SSF49785">
    <property type="entry name" value="Galactose-binding domain-like"/>
    <property type="match status" value="1"/>
</dbReference>
<protein>
    <recommendedName>
        <fullName evidence="4">rhamnogalacturonan endolyase</fullName>
        <ecNumber evidence="4">4.2.2.23</ecNumber>
    </recommendedName>
</protein>
<evidence type="ECO:0000256" key="3">
    <source>
        <dbReference type="ARBA" id="ARBA00010418"/>
    </source>
</evidence>
<evidence type="ECO:0000256" key="4">
    <source>
        <dbReference type="ARBA" id="ARBA00012437"/>
    </source>
</evidence>
<dbReference type="SUPFAM" id="SSF74650">
    <property type="entry name" value="Galactose mutarotase-like"/>
    <property type="match status" value="1"/>
</dbReference>
<keyword evidence="9" id="KW-0624">Polysaccharide degradation</keyword>
<comment type="subcellular location">
    <subcellularLocation>
        <location evidence="2">Secreted</location>
    </subcellularLocation>
</comment>
<evidence type="ECO:0000256" key="2">
    <source>
        <dbReference type="ARBA" id="ARBA00004613"/>
    </source>
</evidence>
<sequence length="551" mass="61571">MIQDLVVATPFLEHVGNGSWIFGNGLWNITQGPIYATKLHYDGSDAIGAAVGHYAGYDGENNLQWQSASIVTQTDEYIDISFLAAEGELHWVIFDGLAGSYQYFVNHALPDISIFRTLFRLDPIRFTSGRTYLKDEPLPDFSMYANATKVQDETWQLANGSFITKYDWSNYVRERDFNGVYGHETGSWYIHPSTDYFSGNHLSQTLTVHRESSTGDTVQLNVVQDTSHFQIGVTTAQPKGKIWGPWLWYLNNGSITDAARQQKEELSKWPYHWLNDTSYQSRGSLTGSLRLSDDRPASGAAVFLGDTDTSVRPLAQGSNYYYSTYADDLGYFSIPNIRTGTYGLLAWSNGDVLGGVYTNFTRSDIVISSKEETALGDLNWVIPSTHTSIFQIGDFDKKAIGFKNGGAPYQHGLAALSPANLTYTVGKSNSKDWYYAQSNLGTWDVVFAIKPADRVSVRTALLTLSLAGYSQSAGMTILLNDDMILGVLGKENITSDPTLYRSGTTSGEWHLFQYEIAVALLHDGENKLSFRIDRYTLWRGFLWDSIILEWV</sequence>
<dbReference type="InterPro" id="IPR029413">
    <property type="entry name" value="RG-lyase_II"/>
</dbReference>